<name>A0A069PIZ3_9BURK</name>
<sequence length="67" mass="7393">MALPPRLTDDHVNGLFDAGSRPEDVVMPCEQCGAMPAVKVNLTGEVKRLCADCHGRYYASNWEIWAS</sequence>
<organism evidence="1 2">
    <name type="scientific">Caballeronia glathei</name>
    <dbReference type="NCBI Taxonomy" id="60547"/>
    <lineage>
        <taxon>Bacteria</taxon>
        <taxon>Pseudomonadati</taxon>
        <taxon>Pseudomonadota</taxon>
        <taxon>Betaproteobacteria</taxon>
        <taxon>Burkholderiales</taxon>
        <taxon>Burkholderiaceae</taxon>
        <taxon>Caballeronia</taxon>
    </lineage>
</organism>
<accession>A0A069PIZ3</accession>
<reference evidence="1 2" key="1">
    <citation type="submission" date="2014-03" db="EMBL/GenBank/DDBJ databases">
        <title>Draft Genome Sequences of Four Burkholderia Strains.</title>
        <authorList>
            <person name="Liu X.Y."/>
            <person name="Li C.X."/>
            <person name="Xu J.H."/>
        </authorList>
    </citation>
    <scope>NUCLEOTIDE SEQUENCE [LARGE SCALE GENOMIC DNA]</scope>
    <source>
        <strain evidence="1 2">DSM 50014</strain>
    </source>
</reference>
<evidence type="ECO:0000313" key="2">
    <source>
        <dbReference type="Proteomes" id="UP000027466"/>
    </source>
</evidence>
<gene>
    <name evidence="1" type="ORF">BG61_29535</name>
</gene>
<dbReference type="EMBL" id="JFHC01000050">
    <property type="protein sequence ID" value="KDR39899.1"/>
    <property type="molecule type" value="Genomic_DNA"/>
</dbReference>
<protein>
    <submittedName>
        <fullName evidence="1">Uncharacterized protein</fullName>
    </submittedName>
</protein>
<evidence type="ECO:0000313" key="1">
    <source>
        <dbReference type="EMBL" id="KDR39899.1"/>
    </source>
</evidence>
<dbReference type="Proteomes" id="UP000027466">
    <property type="component" value="Unassembled WGS sequence"/>
</dbReference>
<dbReference type="STRING" id="60547.GCA_000751215_04884"/>
<comment type="caution">
    <text evidence="1">The sequence shown here is derived from an EMBL/GenBank/DDBJ whole genome shotgun (WGS) entry which is preliminary data.</text>
</comment>
<proteinExistence type="predicted"/>
<dbReference type="AlphaFoldDB" id="A0A069PIZ3"/>
<keyword evidence="2" id="KW-1185">Reference proteome</keyword>